<dbReference type="Proteomes" id="UP000031184">
    <property type="component" value="Unassembled WGS sequence"/>
</dbReference>
<evidence type="ECO:0000259" key="7">
    <source>
        <dbReference type="Pfam" id="PF02769"/>
    </source>
</evidence>
<dbReference type="Gene3D" id="3.90.650.10">
    <property type="entry name" value="PurM-like C-terminal domain"/>
    <property type="match status" value="2"/>
</dbReference>
<dbReference type="EMBL" id="AUZI01000012">
    <property type="protein sequence ID" value="KID49355.1"/>
    <property type="molecule type" value="Genomic_DNA"/>
</dbReference>
<dbReference type="PANTHER" id="PTHR10099:SF1">
    <property type="entry name" value="PHOSPHORIBOSYLFORMYLGLYCINAMIDINE SYNTHASE"/>
    <property type="match status" value="1"/>
</dbReference>
<dbReference type="CDD" id="cd01740">
    <property type="entry name" value="GATase1_FGAR_AT"/>
    <property type="match status" value="1"/>
</dbReference>
<dbReference type="SUPFAM" id="SSF56042">
    <property type="entry name" value="PurM C-terminal domain-like"/>
    <property type="match status" value="2"/>
</dbReference>
<keyword evidence="1" id="KW-0436">Ligase</keyword>
<comment type="caution">
    <text evidence="9">The sequence shown here is derived from an EMBL/GenBank/DDBJ whole genome shotgun (WGS) entry which is preliminary data.</text>
</comment>
<dbReference type="Gene3D" id="3.40.50.880">
    <property type="match status" value="1"/>
</dbReference>
<dbReference type="PANTHER" id="PTHR10099">
    <property type="entry name" value="PHOSPHORIBOSYLFORMYLGLYCINAMIDINE SYNTHASE"/>
    <property type="match status" value="1"/>
</dbReference>
<dbReference type="InterPro" id="IPR010918">
    <property type="entry name" value="PurM-like_C_dom"/>
</dbReference>
<dbReference type="CDD" id="cd02203">
    <property type="entry name" value="PurL_repeat1"/>
    <property type="match status" value="1"/>
</dbReference>
<dbReference type="Gene3D" id="3.30.1330.10">
    <property type="entry name" value="PurM-like, N-terminal domain"/>
    <property type="match status" value="2"/>
</dbReference>
<feature type="domain" description="PurM-like C-terminal" evidence="7">
    <location>
        <begin position="281"/>
        <end position="433"/>
    </location>
</feature>
<dbReference type="GO" id="GO:0046872">
    <property type="term" value="F:metal ion binding"/>
    <property type="evidence" value="ECO:0007669"/>
    <property type="project" value="UniProtKB-KW"/>
</dbReference>
<keyword evidence="3" id="KW-0547">Nucleotide-binding</keyword>
<dbReference type="FunFam" id="3.30.1330.10:FF:000013">
    <property type="entry name" value="Phosphoribosylformylglycinamidine synthase"/>
    <property type="match status" value="1"/>
</dbReference>
<evidence type="ECO:0000256" key="1">
    <source>
        <dbReference type="ARBA" id="ARBA00022598"/>
    </source>
</evidence>
<evidence type="ECO:0000256" key="5">
    <source>
        <dbReference type="ARBA" id="ARBA00022840"/>
    </source>
</evidence>
<protein>
    <submittedName>
        <fullName evidence="9">Phosphoribosylformylglycinamidine synthase</fullName>
    </submittedName>
</protein>
<dbReference type="InterPro" id="IPR036921">
    <property type="entry name" value="PurM-like_N_sf"/>
</dbReference>
<dbReference type="NCBIfam" id="TIGR01857">
    <property type="entry name" value="FGAM-synthase"/>
    <property type="match status" value="1"/>
</dbReference>
<keyword evidence="2" id="KW-0479">Metal-binding</keyword>
<keyword evidence="4" id="KW-0658">Purine biosynthesis</keyword>
<dbReference type="SUPFAM" id="SSF52317">
    <property type="entry name" value="Class I glutamine amidotransferase-like"/>
    <property type="match status" value="1"/>
</dbReference>
<dbReference type="PATRIC" id="fig|1226633.4.peg.847"/>
<sequence>MEMREKDLSKLEQEGLQFQSSVPIIESFVGLKESMGLAMSQADLDFVEKYFREEEKRMPTETEIRVLDTYWSDHCRHTTFETELEEIVFPKGKFGEELQRVFNKYLANKQVTLMEMAKVIGKKMRKEGKLDDLEVSEEINACSIYIDVDVDGEIEKWLLMFKNETHNHPTEIEPFGGASTCLGGAIRDPLSGRAYVYQAIRVTGAANPLETLEDTLEGKLPQKKITTAAAHGYSSYGNQIGLTTGLISEIYHEGYKAKRMEVGAVVAAAPVKNVRRETPIPGDIVILLGGKTGRDGCGGATGSSKEHTKDSLALCGAEVQKGNAPEERKIQRLFRKEKVARMIKKCNDFGAGGVSVAIGELAEGLKINLDSVPTKYAGLNGTELAISESQERMAVVIAKEEEALFLEEAAFENLEATKVAEVTEEKRLILSWKGKEIVNLSRAFLDTNGVRQKAKVEVEEPSGNNPLTEAVVSGNSLADQWKNCMQDLNVASQKGMVEMFDSNIGAGTILMPFGGKYQMTPNDVAVQKISVEKGHSHTASAITWGYNPKISSWSPYHGSAYAVLESLAKLVSVGADYRKVRLSFQEYFQKLGKEAKNWGKPFAALLGSLEAQEAFGTPAIGGKDSMSGSFQDLHVPPTLISFAVAPVATKEVISPEFKKAASHIYLLKHTALENTMPDYEMCKKNFAWLHEQIIAGNILSCMTIKMGGIAEALTKMTFGNRIGLEVKNVGENFFQLAYGSFILESEQELSFDNLEYLGKTIEEYQIRILDRETSTVLSGKEMEKEWLEVLAPIFPYEYQEEKKEIYTLDSCITTKIYHSKERVAKPRVLVMAFPGTNCEYDSAKAFQDAGAEPHILVFRNLKPSYIEASIEAMVQELKQAQILMLPGGFSAGDEPDGSGKFIATVLQNPRIMAEVQNFLERDGLILGICNGFQALIKSGLLPYGKLGTVTENSPTLTFNKIGRHVSQMVRTKILSNQSPWLSSFQVGEEFIIPVSHGEGRFYVQEAELKSLLQHGQIVTQYVNFEGKASNEFRHTPNGSTCAIEGIVSPDGRILGKMGHSERKGEDLYKNIPGNKVQDIFSNGVNYFK</sequence>
<name>A0A0B4EQV1_9FUSO</name>
<proteinExistence type="predicted"/>
<organism evidence="9 10">
    <name type="scientific">Fusobacterium necrophorum subsp. funduliforme B35</name>
    <dbReference type="NCBI Taxonomy" id="1226633"/>
    <lineage>
        <taxon>Bacteria</taxon>
        <taxon>Fusobacteriati</taxon>
        <taxon>Fusobacteriota</taxon>
        <taxon>Fusobacteriia</taxon>
        <taxon>Fusobacteriales</taxon>
        <taxon>Fusobacteriaceae</taxon>
        <taxon>Fusobacterium</taxon>
    </lineage>
</organism>
<evidence type="ECO:0000256" key="2">
    <source>
        <dbReference type="ARBA" id="ARBA00022723"/>
    </source>
</evidence>
<dbReference type="InterPro" id="IPR041609">
    <property type="entry name" value="PurL_linker"/>
</dbReference>
<dbReference type="InterPro" id="IPR010141">
    <property type="entry name" value="FGAM_synthase"/>
</dbReference>
<dbReference type="GO" id="GO:0004642">
    <property type="term" value="F:phosphoribosylformylglycinamidine synthase activity"/>
    <property type="evidence" value="ECO:0007669"/>
    <property type="project" value="TreeGrafter"/>
</dbReference>
<evidence type="ECO:0000313" key="9">
    <source>
        <dbReference type="EMBL" id="KID49355.1"/>
    </source>
</evidence>
<dbReference type="InterPro" id="IPR029062">
    <property type="entry name" value="Class_I_gatase-like"/>
</dbReference>
<evidence type="ECO:0000259" key="8">
    <source>
        <dbReference type="Pfam" id="PF18072"/>
    </source>
</evidence>
<dbReference type="Pfam" id="PF02769">
    <property type="entry name" value="AIRS_C"/>
    <property type="match status" value="1"/>
</dbReference>
<keyword evidence="6" id="KW-0460">Magnesium</keyword>
<evidence type="ECO:0000256" key="6">
    <source>
        <dbReference type="ARBA" id="ARBA00022842"/>
    </source>
</evidence>
<dbReference type="SUPFAM" id="SSF55326">
    <property type="entry name" value="PurM N-terminal domain-like"/>
    <property type="match status" value="2"/>
</dbReference>
<evidence type="ECO:0000256" key="4">
    <source>
        <dbReference type="ARBA" id="ARBA00022755"/>
    </source>
</evidence>
<dbReference type="PROSITE" id="PS51273">
    <property type="entry name" value="GATASE_TYPE_1"/>
    <property type="match status" value="1"/>
</dbReference>
<dbReference type="SMART" id="SM01211">
    <property type="entry name" value="GATase_5"/>
    <property type="match status" value="1"/>
</dbReference>
<accession>A0A0B4EQV1</accession>
<evidence type="ECO:0000256" key="3">
    <source>
        <dbReference type="ARBA" id="ARBA00022741"/>
    </source>
</evidence>
<dbReference type="GO" id="GO:0005524">
    <property type="term" value="F:ATP binding"/>
    <property type="evidence" value="ECO:0007669"/>
    <property type="project" value="UniProtKB-KW"/>
</dbReference>
<dbReference type="CDD" id="cd02204">
    <property type="entry name" value="PurL_repeat2"/>
    <property type="match status" value="1"/>
</dbReference>
<feature type="domain" description="Phosphoribosylformylglycinamidine synthase linker" evidence="8">
    <location>
        <begin position="32"/>
        <end position="77"/>
    </location>
</feature>
<gene>
    <name evidence="9" type="ORF">C095_04200</name>
</gene>
<dbReference type="InterPro" id="IPR036676">
    <property type="entry name" value="PurM-like_C_sf"/>
</dbReference>
<dbReference type="Pfam" id="PF18072">
    <property type="entry name" value="FGAR-AT_linker"/>
    <property type="match status" value="1"/>
</dbReference>
<reference evidence="9 10" key="1">
    <citation type="submission" date="2013-08" db="EMBL/GenBank/DDBJ databases">
        <title>An opportunistic ruminal bacterium that causes liver abscesses in cattle.</title>
        <authorList>
            <person name="Benahmed F.H."/>
            <person name="Rasmussen M."/>
            <person name="Harbottle H."/>
            <person name="Soppet D."/>
            <person name="Nagaraja T.G."/>
            <person name="Davidson M."/>
        </authorList>
    </citation>
    <scope>NUCLEOTIDE SEQUENCE [LARGE SCALE GENOMIC DNA]</scope>
    <source>
        <strain evidence="9 10">B35</strain>
    </source>
</reference>
<dbReference type="GO" id="GO:0005737">
    <property type="term" value="C:cytoplasm"/>
    <property type="evidence" value="ECO:0007669"/>
    <property type="project" value="TreeGrafter"/>
</dbReference>
<dbReference type="Pfam" id="PF13507">
    <property type="entry name" value="GATase_5"/>
    <property type="match status" value="1"/>
</dbReference>
<dbReference type="GO" id="GO:0006164">
    <property type="term" value="P:purine nucleotide biosynthetic process"/>
    <property type="evidence" value="ECO:0007669"/>
    <property type="project" value="UniProtKB-KW"/>
</dbReference>
<keyword evidence="5" id="KW-0067">ATP-binding</keyword>
<dbReference type="AlphaFoldDB" id="A0A0B4EQV1"/>
<evidence type="ECO:0000313" key="10">
    <source>
        <dbReference type="Proteomes" id="UP000031184"/>
    </source>
</evidence>